<sequence length="9" mass="1148">MKNWRQKAS</sequence>
<name>T0K3P3_COLGC</name>
<proteinExistence type="predicted"/>
<dbReference type="Proteomes" id="UP000015530">
    <property type="component" value="Unassembled WGS sequence"/>
</dbReference>
<organism evidence="1 2">
    <name type="scientific">Colletotrichum gloeosporioides (strain Cg-14)</name>
    <name type="common">Anthracnose fungus</name>
    <name type="synonym">Glomerella cingulata</name>
    <dbReference type="NCBI Taxonomy" id="1237896"/>
    <lineage>
        <taxon>Eukaryota</taxon>
        <taxon>Fungi</taxon>
        <taxon>Dikarya</taxon>
        <taxon>Ascomycota</taxon>
        <taxon>Pezizomycotina</taxon>
        <taxon>Sordariomycetes</taxon>
        <taxon>Hypocreomycetidae</taxon>
        <taxon>Glomerellales</taxon>
        <taxon>Glomerellaceae</taxon>
        <taxon>Colletotrichum</taxon>
        <taxon>Colletotrichum gloeosporioides species complex</taxon>
    </lineage>
</organism>
<reference evidence="2" key="1">
    <citation type="journal article" date="2013" name="Mol. Plant Microbe Interact.">
        <title>Global aspects of pacC regulation of pathogenicity genes in Colletotrichum gloeosporioides as revealed by transcriptome analysis.</title>
        <authorList>
            <person name="Alkan N."/>
            <person name="Meng X."/>
            <person name="Friedlander G."/>
            <person name="Reuveni E."/>
            <person name="Sukno S."/>
            <person name="Sherman A."/>
            <person name="Thon M."/>
            <person name="Fluhr R."/>
            <person name="Prusky D."/>
        </authorList>
    </citation>
    <scope>NUCLEOTIDE SEQUENCE [LARGE SCALE GENOMIC DNA]</scope>
    <source>
        <strain evidence="2">Cg-14</strain>
    </source>
</reference>
<comment type="caution">
    <text evidence="1">The sequence shown here is derived from an EMBL/GenBank/DDBJ whole genome shotgun (WGS) entry which is preliminary data.</text>
</comment>
<dbReference type="HOGENOM" id="CLU_3438983_0_0_1"/>
<dbReference type="EMBL" id="AMYD01002975">
    <property type="protein sequence ID" value="EQB47413.1"/>
    <property type="molecule type" value="Genomic_DNA"/>
</dbReference>
<accession>T0K3P3</accession>
<protein>
    <submittedName>
        <fullName evidence="1">Uncharacterized protein</fullName>
    </submittedName>
</protein>
<gene>
    <name evidence="1" type="ORF">CGLO_13441</name>
</gene>
<evidence type="ECO:0000313" key="1">
    <source>
        <dbReference type="EMBL" id="EQB47413.1"/>
    </source>
</evidence>
<evidence type="ECO:0000313" key="2">
    <source>
        <dbReference type="Proteomes" id="UP000015530"/>
    </source>
</evidence>